<dbReference type="SUPFAM" id="SSF81301">
    <property type="entry name" value="Nucleotidyltransferase"/>
    <property type="match status" value="1"/>
</dbReference>
<dbReference type="PANTHER" id="PTHR43852">
    <property type="entry name" value="NUCLEOTIDYLTRANSFERASE"/>
    <property type="match status" value="1"/>
</dbReference>
<dbReference type="EMBL" id="MHJU01000009">
    <property type="protein sequence ID" value="OGY73638.1"/>
    <property type="molecule type" value="Genomic_DNA"/>
</dbReference>
<evidence type="ECO:0000313" key="3">
    <source>
        <dbReference type="Proteomes" id="UP000178315"/>
    </source>
</evidence>
<dbReference type="InterPro" id="IPR043519">
    <property type="entry name" value="NT_sf"/>
</dbReference>
<name>A0A1G2A9R6_9BACT</name>
<dbReference type="PANTHER" id="PTHR43852:SF4">
    <property type="entry name" value="NUCLEOTIDYLTRANSFERASE"/>
    <property type="match status" value="1"/>
</dbReference>
<dbReference type="CDD" id="cd05403">
    <property type="entry name" value="NT_KNTase_like"/>
    <property type="match status" value="1"/>
</dbReference>
<gene>
    <name evidence="2" type="ORF">A3H61_00405</name>
</gene>
<dbReference type="InterPro" id="IPR052930">
    <property type="entry name" value="TA_antitoxin_MntA"/>
</dbReference>
<dbReference type="NCBIfam" id="NF047752">
    <property type="entry name" value="MntA_antitoxin"/>
    <property type="match status" value="1"/>
</dbReference>
<protein>
    <recommendedName>
        <fullName evidence="1">Polymerase beta nucleotidyltransferase domain-containing protein</fullName>
    </recommendedName>
</protein>
<dbReference type="Proteomes" id="UP000178315">
    <property type="component" value="Unassembled WGS sequence"/>
</dbReference>
<comment type="caution">
    <text evidence="2">The sequence shown here is derived from an EMBL/GenBank/DDBJ whole genome shotgun (WGS) entry which is preliminary data.</text>
</comment>
<dbReference type="AlphaFoldDB" id="A0A1G2A9R6"/>
<dbReference type="Gene3D" id="3.30.460.10">
    <property type="entry name" value="Beta Polymerase, domain 2"/>
    <property type="match status" value="1"/>
</dbReference>
<proteinExistence type="predicted"/>
<accession>A0A1G2A9R6</accession>
<dbReference type="InterPro" id="IPR041633">
    <property type="entry name" value="Polbeta"/>
</dbReference>
<organism evidence="2 3">
    <name type="scientific">Candidatus Jacksonbacteria bacterium RIFCSPLOWO2_02_FULL_44_20</name>
    <dbReference type="NCBI Taxonomy" id="1798460"/>
    <lineage>
        <taxon>Bacteria</taxon>
        <taxon>Candidatus Jacksoniibacteriota</taxon>
    </lineage>
</organism>
<dbReference type="Pfam" id="PF18765">
    <property type="entry name" value="Polbeta"/>
    <property type="match status" value="1"/>
</dbReference>
<evidence type="ECO:0000313" key="2">
    <source>
        <dbReference type="EMBL" id="OGY73638.1"/>
    </source>
</evidence>
<feature type="domain" description="Polymerase beta nucleotidyltransferase" evidence="1">
    <location>
        <begin position="18"/>
        <end position="102"/>
    </location>
</feature>
<evidence type="ECO:0000259" key="1">
    <source>
        <dbReference type="Pfam" id="PF18765"/>
    </source>
</evidence>
<reference evidence="2 3" key="1">
    <citation type="journal article" date="2016" name="Nat. Commun.">
        <title>Thousands of microbial genomes shed light on interconnected biogeochemical processes in an aquifer system.</title>
        <authorList>
            <person name="Anantharaman K."/>
            <person name="Brown C.T."/>
            <person name="Hug L.A."/>
            <person name="Sharon I."/>
            <person name="Castelle C.J."/>
            <person name="Probst A.J."/>
            <person name="Thomas B.C."/>
            <person name="Singh A."/>
            <person name="Wilkins M.J."/>
            <person name="Karaoz U."/>
            <person name="Brodie E.L."/>
            <person name="Williams K.H."/>
            <person name="Hubbard S.S."/>
            <person name="Banfield J.F."/>
        </authorList>
    </citation>
    <scope>NUCLEOTIDE SEQUENCE [LARGE SCALE GENOMIC DNA]</scope>
</reference>
<sequence length="136" mass="15467">MIITLSTTDQNKLTALGVQSLYLFGSRAQGVAGPLSDYDFGVLMKEEGHKRGGKLYDAIYDILSPLCPRTLENDIIDIVFVRDAPLELRMHIIRYGKVLFDAATRERVRFEDITTMLYCDYRPLLDMFDKAILATL</sequence>